<dbReference type="GO" id="GO:0016757">
    <property type="term" value="F:glycosyltransferase activity"/>
    <property type="evidence" value="ECO:0007669"/>
    <property type="project" value="InterPro"/>
</dbReference>
<dbReference type="Gene3D" id="3.40.50.2000">
    <property type="entry name" value="Glycogen Phosphorylase B"/>
    <property type="match status" value="2"/>
</dbReference>
<proteinExistence type="predicted"/>
<feature type="non-terminal residue" evidence="3">
    <location>
        <position position="1"/>
    </location>
</feature>
<reference evidence="3 4" key="1">
    <citation type="journal article" date="2015" name="Nature">
        <title>rRNA introns, odd ribosomes, and small enigmatic genomes across a large radiation of phyla.</title>
        <authorList>
            <person name="Brown C.T."/>
            <person name="Hug L.A."/>
            <person name="Thomas B.C."/>
            <person name="Sharon I."/>
            <person name="Castelle C.J."/>
            <person name="Singh A."/>
            <person name="Wilkins M.J."/>
            <person name="Williams K.H."/>
            <person name="Banfield J.F."/>
        </authorList>
    </citation>
    <scope>NUCLEOTIDE SEQUENCE [LARGE SCALE GENOMIC DNA]</scope>
</reference>
<dbReference type="PANTHER" id="PTHR46401">
    <property type="entry name" value="GLYCOSYLTRANSFERASE WBBK-RELATED"/>
    <property type="match status" value="1"/>
</dbReference>
<name>A0A0G0UTZ6_9BACT</name>
<evidence type="ECO:0000259" key="2">
    <source>
        <dbReference type="Pfam" id="PF00534"/>
    </source>
</evidence>
<dbReference type="Proteomes" id="UP000034676">
    <property type="component" value="Unassembled WGS sequence"/>
</dbReference>
<dbReference type="PANTHER" id="PTHR46401:SF2">
    <property type="entry name" value="GLYCOSYLTRANSFERASE WBBK-RELATED"/>
    <property type="match status" value="1"/>
</dbReference>
<dbReference type="SUPFAM" id="SSF53756">
    <property type="entry name" value="UDP-Glycosyltransferase/glycogen phosphorylase"/>
    <property type="match status" value="1"/>
</dbReference>
<feature type="domain" description="Glycosyl transferase family 1" evidence="2">
    <location>
        <begin position="4"/>
        <end position="132"/>
    </location>
</feature>
<evidence type="ECO:0000313" key="3">
    <source>
        <dbReference type="EMBL" id="KKR90991.1"/>
    </source>
</evidence>
<dbReference type="GO" id="GO:0009103">
    <property type="term" value="P:lipopolysaccharide biosynthetic process"/>
    <property type="evidence" value="ECO:0007669"/>
    <property type="project" value="TreeGrafter"/>
</dbReference>
<gene>
    <name evidence="3" type="ORF">UU42_C0027G0008</name>
</gene>
<dbReference type="InterPro" id="IPR001296">
    <property type="entry name" value="Glyco_trans_1"/>
</dbReference>
<dbReference type="AlphaFoldDB" id="A0A0G0UTZ6"/>
<protein>
    <recommendedName>
        <fullName evidence="2">Glycosyl transferase family 1 domain-containing protein</fullName>
    </recommendedName>
</protein>
<accession>A0A0G0UTZ6</accession>
<dbReference type="Pfam" id="PF00534">
    <property type="entry name" value="Glycos_transf_1"/>
    <property type="match status" value="1"/>
</dbReference>
<sequence>REVLKKKPGAKLIIAGWGTEASGLIDSVMRGKSRRRIHIMGPVTETEKRMLLSRSWLFVNPSIGEGWSIAVIESNVHGTPAVAFNVSGLSESIIDGKTGILAKDREDLIEKILEIINNKKLRDTMSKEARTWAENFNWDKAASHTLGIIEKQLK</sequence>
<dbReference type="CDD" id="cd03801">
    <property type="entry name" value="GT4_PimA-like"/>
    <property type="match status" value="1"/>
</dbReference>
<organism evidence="3 4">
    <name type="scientific">Candidatus Woesebacteria bacterium GW2011_GWA1_41_13b</name>
    <dbReference type="NCBI Taxonomy" id="1618555"/>
    <lineage>
        <taxon>Bacteria</taxon>
        <taxon>Candidatus Woeseibacteriota</taxon>
    </lineage>
</organism>
<evidence type="ECO:0000313" key="4">
    <source>
        <dbReference type="Proteomes" id="UP000034676"/>
    </source>
</evidence>
<dbReference type="EMBL" id="LCAO01000027">
    <property type="protein sequence ID" value="KKR90991.1"/>
    <property type="molecule type" value="Genomic_DNA"/>
</dbReference>
<comment type="caution">
    <text evidence="3">The sequence shown here is derived from an EMBL/GenBank/DDBJ whole genome shotgun (WGS) entry which is preliminary data.</text>
</comment>
<keyword evidence="1" id="KW-0808">Transferase</keyword>
<evidence type="ECO:0000256" key="1">
    <source>
        <dbReference type="ARBA" id="ARBA00022679"/>
    </source>
</evidence>